<evidence type="ECO:0000313" key="1">
    <source>
        <dbReference type="EMBL" id="AYV78532.1"/>
    </source>
</evidence>
<name>A0A3G4ZUE8_9VIRU</name>
<gene>
    <name evidence="1" type="ORF">Edafosvirus17_8</name>
</gene>
<dbReference type="EMBL" id="MK072082">
    <property type="protein sequence ID" value="AYV78532.1"/>
    <property type="molecule type" value="Genomic_DNA"/>
</dbReference>
<sequence length="328" mass="35953">MDLSHDERLEEEFPCSLTPKELCPDDDISVTGPFEEELPRSLTPKELCPDDDISVMGPTSLHELKIPYGEQISIPMGVSFSSQCTPIATHAIPVLSVKKIAIVDGMNNLLAGKSFRAIPSAPIGHAIPPAPMGHAIPSAPIGCGSTSFTFSEFQTAVFENLLPVLMALLSTGLYEMCIVSIKPMTFGGCDIGKDAGRFIQLIFQLLVAKAKHIGVSLDTSKIRFLLPIVTSFEESLDKARDDRAIILIREFFDRCEIITRDQFRDMYGKKMAVDSNFAIFTDACLEQLFFHTLPAPIVLHQLPHGSTYDARLLTSCPSGTSFRIPSTC</sequence>
<organism evidence="1">
    <name type="scientific">Edafosvirus sp</name>
    <dbReference type="NCBI Taxonomy" id="2487765"/>
    <lineage>
        <taxon>Viruses</taxon>
        <taxon>Varidnaviria</taxon>
        <taxon>Bamfordvirae</taxon>
        <taxon>Nucleocytoviricota</taxon>
        <taxon>Megaviricetes</taxon>
        <taxon>Imitervirales</taxon>
        <taxon>Mimiviridae</taxon>
        <taxon>Klosneuvirinae</taxon>
    </lineage>
</organism>
<accession>A0A3G4ZUE8</accession>
<reference evidence="1" key="1">
    <citation type="submission" date="2018-10" db="EMBL/GenBank/DDBJ databases">
        <title>Hidden diversity of soil giant viruses.</title>
        <authorList>
            <person name="Schulz F."/>
            <person name="Alteio L."/>
            <person name="Goudeau D."/>
            <person name="Ryan E.M."/>
            <person name="Malmstrom R.R."/>
            <person name="Blanchard J."/>
            <person name="Woyke T."/>
        </authorList>
    </citation>
    <scope>NUCLEOTIDE SEQUENCE</scope>
    <source>
        <strain evidence="1">EDV1</strain>
    </source>
</reference>
<protein>
    <submittedName>
        <fullName evidence="1">Uncharacterized protein</fullName>
    </submittedName>
</protein>
<proteinExistence type="predicted"/>